<reference evidence="2" key="1">
    <citation type="submission" date="2019-07" db="EMBL/GenBank/DDBJ databases">
        <authorList>
            <person name="Dittberner H."/>
        </authorList>
    </citation>
    <scope>NUCLEOTIDE SEQUENCE [LARGE SCALE GENOMIC DNA]</scope>
</reference>
<evidence type="ECO:0000256" key="1">
    <source>
        <dbReference type="SAM" id="MobiDB-lite"/>
    </source>
</evidence>
<proteinExistence type="predicted"/>
<dbReference type="EMBL" id="CABITT030000007">
    <property type="protein sequence ID" value="VVB10741.1"/>
    <property type="molecule type" value="Genomic_DNA"/>
</dbReference>
<keyword evidence="3" id="KW-1185">Reference proteome</keyword>
<organism evidence="2 3">
    <name type="scientific">Arabis nemorensis</name>
    <dbReference type="NCBI Taxonomy" id="586526"/>
    <lineage>
        <taxon>Eukaryota</taxon>
        <taxon>Viridiplantae</taxon>
        <taxon>Streptophyta</taxon>
        <taxon>Embryophyta</taxon>
        <taxon>Tracheophyta</taxon>
        <taxon>Spermatophyta</taxon>
        <taxon>Magnoliopsida</taxon>
        <taxon>eudicotyledons</taxon>
        <taxon>Gunneridae</taxon>
        <taxon>Pentapetalae</taxon>
        <taxon>rosids</taxon>
        <taxon>malvids</taxon>
        <taxon>Brassicales</taxon>
        <taxon>Brassicaceae</taxon>
        <taxon>Arabideae</taxon>
        <taxon>Arabis</taxon>
    </lineage>
</organism>
<gene>
    <name evidence="2" type="ORF">ANE_LOCUS21185</name>
</gene>
<dbReference type="AlphaFoldDB" id="A0A565CB02"/>
<feature type="compositionally biased region" description="Basic and acidic residues" evidence="1">
    <location>
        <begin position="43"/>
        <end position="56"/>
    </location>
</feature>
<comment type="caution">
    <text evidence="2">The sequence shown here is derived from an EMBL/GenBank/DDBJ whole genome shotgun (WGS) entry which is preliminary data.</text>
</comment>
<dbReference type="Proteomes" id="UP000489600">
    <property type="component" value="Unassembled WGS sequence"/>
</dbReference>
<accession>A0A565CB02</accession>
<evidence type="ECO:0000313" key="3">
    <source>
        <dbReference type="Proteomes" id="UP000489600"/>
    </source>
</evidence>
<name>A0A565CB02_9BRAS</name>
<evidence type="ECO:0000313" key="2">
    <source>
        <dbReference type="EMBL" id="VVB10741.1"/>
    </source>
</evidence>
<feature type="region of interest" description="Disordered" evidence="1">
    <location>
        <begin position="1"/>
        <end position="87"/>
    </location>
</feature>
<sequence length="96" mass="10372">MIGDGRKPSAQTHAQGGGASIESGSHPWSSFDGRRMNASSSSDRVERIRRKAESKGLGRSPVRSISPETTRHFGDVVRPPRNSCLGESPFCCTTQK</sequence>
<protein>
    <submittedName>
        <fullName evidence="2">Uncharacterized protein</fullName>
    </submittedName>
</protein>